<keyword evidence="1" id="KW-0732">Signal</keyword>
<dbReference type="EMBL" id="FQZN01000012">
    <property type="protein sequence ID" value="SHI97477.1"/>
    <property type="molecule type" value="Genomic_DNA"/>
</dbReference>
<feature type="signal peptide" evidence="1">
    <location>
        <begin position="1"/>
        <end position="18"/>
    </location>
</feature>
<evidence type="ECO:0008006" key="4">
    <source>
        <dbReference type="Google" id="ProtNLM"/>
    </source>
</evidence>
<accession>A0A1M6FIF8</accession>
<evidence type="ECO:0000313" key="2">
    <source>
        <dbReference type="EMBL" id="SHI97477.1"/>
    </source>
</evidence>
<sequence length="190" mass="21550">MKKLLLLLAITFSLGVSAQEQEPASKSKTIAFLSKDGSLLKKEFYDIEGGKVNGVGFQNIIITDEKTKEKVGALRISTSYYSSALKNSETFIGTLDYDELDACIKSLEYMNDNIIRKIPETYTECEYSSRDGIRMNVFWSSKRKWAFMIQTKSYTNRSTQYLDITSLPVVIINLKNAQVQLKETLAIQPK</sequence>
<feature type="chain" id="PRO_5009917414" description="DUF4412 domain-containing protein" evidence="1">
    <location>
        <begin position="19"/>
        <end position="190"/>
    </location>
</feature>
<dbReference type="GeneID" id="92712273"/>
<evidence type="ECO:0000313" key="3">
    <source>
        <dbReference type="Proteomes" id="UP000184192"/>
    </source>
</evidence>
<dbReference type="RefSeq" id="WP_025831342.1">
    <property type="nucleotide sequence ID" value="NZ_FQZN01000012.1"/>
</dbReference>
<organism evidence="2 3">
    <name type="scientific">Bacteroides stercorirosoris</name>
    <dbReference type="NCBI Taxonomy" id="871324"/>
    <lineage>
        <taxon>Bacteria</taxon>
        <taxon>Pseudomonadati</taxon>
        <taxon>Bacteroidota</taxon>
        <taxon>Bacteroidia</taxon>
        <taxon>Bacteroidales</taxon>
        <taxon>Bacteroidaceae</taxon>
        <taxon>Bacteroides</taxon>
    </lineage>
</organism>
<proteinExistence type="predicted"/>
<dbReference type="AlphaFoldDB" id="A0A1M6FIF8"/>
<gene>
    <name evidence="2" type="ORF">SAMN05444350_11250</name>
</gene>
<protein>
    <recommendedName>
        <fullName evidence="4">DUF4412 domain-containing protein</fullName>
    </recommendedName>
</protein>
<evidence type="ECO:0000256" key="1">
    <source>
        <dbReference type="SAM" id="SignalP"/>
    </source>
</evidence>
<reference evidence="3" key="1">
    <citation type="submission" date="2016-11" db="EMBL/GenBank/DDBJ databases">
        <authorList>
            <person name="Varghese N."/>
            <person name="Submissions S."/>
        </authorList>
    </citation>
    <scope>NUCLEOTIDE SEQUENCE [LARGE SCALE GENOMIC DNA]</scope>
    <source>
        <strain evidence="3">DSM 26884</strain>
    </source>
</reference>
<dbReference type="Proteomes" id="UP000184192">
    <property type="component" value="Unassembled WGS sequence"/>
</dbReference>
<name>A0A1M6FIF8_9BACE</name>
<keyword evidence="3" id="KW-1185">Reference proteome</keyword>